<comment type="caution">
    <text evidence="4">The sequence shown here is derived from an EMBL/GenBank/DDBJ whole genome shotgun (WGS) entry which is preliminary data.</text>
</comment>
<evidence type="ECO:0000256" key="1">
    <source>
        <dbReference type="ARBA" id="ARBA00022884"/>
    </source>
</evidence>
<sequence>MEATASIRFSHLHTSLPSSLLSPPSKPLTPKPYLSSPNLAISIPAPHLPLKFLENPNETQDVQQKKKLYVVNLPWSMSVGDLKNAFSECGTVTDVELIKNNDGKSRGYAFVTMASGDEAQAVIDKFDSKEFSGRTIRVEYARRLKKPRPQPPTVVPIKDTQYKLYVSNLQWKVRSTHLREFFSANFNPVSARVIFESPSGRAAGYGFVSFGTREEAEAAITALDGKVLSFPVCFDFLSY</sequence>
<dbReference type="OrthoDB" id="439808at2759"/>
<dbReference type="InterPro" id="IPR050502">
    <property type="entry name" value="Euk_RNA-bind_prot"/>
</dbReference>
<dbReference type="InterPro" id="IPR012677">
    <property type="entry name" value="Nucleotide-bd_a/b_plait_sf"/>
</dbReference>
<reference evidence="4" key="1">
    <citation type="submission" date="2022-04" db="EMBL/GenBank/DDBJ databases">
        <title>Carnegiea gigantea Genome sequencing and assembly v2.</title>
        <authorList>
            <person name="Copetti D."/>
            <person name="Sanderson M.J."/>
            <person name="Burquez A."/>
            <person name="Wojciechowski M.F."/>
        </authorList>
    </citation>
    <scope>NUCLEOTIDE SEQUENCE</scope>
    <source>
        <strain evidence="4">SGP5-SGP5p</strain>
        <tissue evidence="4">Aerial part</tissue>
    </source>
</reference>
<feature type="domain" description="RRM" evidence="3">
    <location>
        <begin position="66"/>
        <end position="143"/>
    </location>
</feature>
<dbReference type="AlphaFoldDB" id="A0A9Q1K9Q6"/>
<gene>
    <name evidence="4" type="ORF">Cgig2_018895</name>
</gene>
<keyword evidence="5" id="KW-1185">Reference proteome</keyword>
<dbReference type="PANTHER" id="PTHR48025:SF6">
    <property type="entry name" value="RRM DOMAIN-CONTAINING PROTEIN"/>
    <property type="match status" value="1"/>
</dbReference>
<dbReference type="Gene3D" id="3.30.70.330">
    <property type="match status" value="2"/>
</dbReference>
<evidence type="ECO:0000313" key="4">
    <source>
        <dbReference type="EMBL" id="KAJ8438984.1"/>
    </source>
</evidence>
<keyword evidence="1 2" id="KW-0694">RNA-binding</keyword>
<dbReference type="InterPro" id="IPR000504">
    <property type="entry name" value="RRM_dom"/>
</dbReference>
<protein>
    <recommendedName>
        <fullName evidence="3">RRM domain-containing protein</fullName>
    </recommendedName>
</protein>
<dbReference type="InterPro" id="IPR035979">
    <property type="entry name" value="RBD_domain_sf"/>
</dbReference>
<dbReference type="PROSITE" id="PS50102">
    <property type="entry name" value="RRM"/>
    <property type="match status" value="2"/>
</dbReference>
<dbReference type="GO" id="GO:0009535">
    <property type="term" value="C:chloroplast thylakoid membrane"/>
    <property type="evidence" value="ECO:0007669"/>
    <property type="project" value="TreeGrafter"/>
</dbReference>
<evidence type="ECO:0000313" key="5">
    <source>
        <dbReference type="Proteomes" id="UP001153076"/>
    </source>
</evidence>
<dbReference type="PANTHER" id="PTHR48025">
    <property type="entry name" value="OS02G0815200 PROTEIN"/>
    <property type="match status" value="1"/>
</dbReference>
<dbReference type="EMBL" id="JAKOGI010000235">
    <property type="protein sequence ID" value="KAJ8438984.1"/>
    <property type="molecule type" value="Genomic_DNA"/>
</dbReference>
<proteinExistence type="predicted"/>
<dbReference type="Proteomes" id="UP001153076">
    <property type="component" value="Unassembled WGS sequence"/>
</dbReference>
<dbReference type="Pfam" id="PF00076">
    <property type="entry name" value="RRM_1"/>
    <property type="match status" value="2"/>
</dbReference>
<feature type="domain" description="RRM" evidence="3">
    <location>
        <begin position="162"/>
        <end position="228"/>
    </location>
</feature>
<dbReference type="GO" id="GO:0003729">
    <property type="term" value="F:mRNA binding"/>
    <property type="evidence" value="ECO:0007669"/>
    <property type="project" value="TreeGrafter"/>
</dbReference>
<name>A0A9Q1K9Q6_9CARY</name>
<accession>A0A9Q1K9Q6</accession>
<dbReference type="GO" id="GO:1901259">
    <property type="term" value="P:chloroplast rRNA processing"/>
    <property type="evidence" value="ECO:0007669"/>
    <property type="project" value="TreeGrafter"/>
</dbReference>
<dbReference type="SMART" id="SM00360">
    <property type="entry name" value="RRM"/>
    <property type="match status" value="2"/>
</dbReference>
<evidence type="ECO:0000256" key="2">
    <source>
        <dbReference type="PROSITE-ProRule" id="PRU00176"/>
    </source>
</evidence>
<organism evidence="4 5">
    <name type="scientific">Carnegiea gigantea</name>
    <dbReference type="NCBI Taxonomy" id="171969"/>
    <lineage>
        <taxon>Eukaryota</taxon>
        <taxon>Viridiplantae</taxon>
        <taxon>Streptophyta</taxon>
        <taxon>Embryophyta</taxon>
        <taxon>Tracheophyta</taxon>
        <taxon>Spermatophyta</taxon>
        <taxon>Magnoliopsida</taxon>
        <taxon>eudicotyledons</taxon>
        <taxon>Gunneridae</taxon>
        <taxon>Pentapetalae</taxon>
        <taxon>Caryophyllales</taxon>
        <taxon>Cactineae</taxon>
        <taxon>Cactaceae</taxon>
        <taxon>Cactoideae</taxon>
        <taxon>Echinocereeae</taxon>
        <taxon>Carnegiea</taxon>
    </lineage>
</organism>
<dbReference type="SUPFAM" id="SSF54928">
    <property type="entry name" value="RNA-binding domain, RBD"/>
    <property type="match status" value="1"/>
</dbReference>
<evidence type="ECO:0000259" key="3">
    <source>
        <dbReference type="PROSITE" id="PS50102"/>
    </source>
</evidence>